<comment type="caution">
    <text evidence="2">The sequence shown here is derived from an EMBL/GenBank/DDBJ whole genome shotgun (WGS) entry which is preliminary data.</text>
</comment>
<proteinExistence type="predicted"/>
<evidence type="ECO:0000313" key="2">
    <source>
        <dbReference type="EMBL" id="KAF9613361.1"/>
    </source>
</evidence>
<dbReference type="EMBL" id="JADFTS010000003">
    <property type="protein sequence ID" value="KAF9613361.1"/>
    <property type="molecule type" value="Genomic_DNA"/>
</dbReference>
<dbReference type="AlphaFoldDB" id="A0A835M7B7"/>
<gene>
    <name evidence="2" type="ORF">IFM89_007439</name>
</gene>
<feature type="region of interest" description="Disordered" evidence="1">
    <location>
        <begin position="1"/>
        <end position="21"/>
    </location>
</feature>
<protein>
    <submittedName>
        <fullName evidence="2">Uncharacterized protein</fullName>
    </submittedName>
</protein>
<sequence length="100" mass="12200">MYCMEHMHDGSKGSYKRGKRDSWMTRRVTNEKPLNKKGVYRLSNVQYEQVRRWVLQCSKLSIPWQKKYQIYLQRFKPSGRKRKGNTETPMSFIPWLREQV</sequence>
<evidence type="ECO:0000313" key="3">
    <source>
        <dbReference type="Proteomes" id="UP000631114"/>
    </source>
</evidence>
<name>A0A835M7B7_9MAGN</name>
<feature type="compositionally biased region" description="Basic and acidic residues" evidence="1">
    <location>
        <begin position="1"/>
        <end position="11"/>
    </location>
</feature>
<evidence type="ECO:0000256" key="1">
    <source>
        <dbReference type="SAM" id="MobiDB-lite"/>
    </source>
</evidence>
<accession>A0A835M7B7</accession>
<reference evidence="2 3" key="1">
    <citation type="submission" date="2020-10" db="EMBL/GenBank/DDBJ databases">
        <title>The Coptis chinensis genome and diversification of protoberbering-type alkaloids.</title>
        <authorList>
            <person name="Wang B."/>
            <person name="Shu S."/>
            <person name="Song C."/>
            <person name="Liu Y."/>
        </authorList>
    </citation>
    <scope>NUCLEOTIDE SEQUENCE [LARGE SCALE GENOMIC DNA]</scope>
    <source>
        <strain evidence="2">HL-2020</strain>
        <tissue evidence="2">Leaf</tissue>
    </source>
</reference>
<dbReference type="OrthoDB" id="1937238at2759"/>
<organism evidence="2 3">
    <name type="scientific">Coptis chinensis</name>
    <dbReference type="NCBI Taxonomy" id="261450"/>
    <lineage>
        <taxon>Eukaryota</taxon>
        <taxon>Viridiplantae</taxon>
        <taxon>Streptophyta</taxon>
        <taxon>Embryophyta</taxon>
        <taxon>Tracheophyta</taxon>
        <taxon>Spermatophyta</taxon>
        <taxon>Magnoliopsida</taxon>
        <taxon>Ranunculales</taxon>
        <taxon>Ranunculaceae</taxon>
        <taxon>Coptidoideae</taxon>
        <taxon>Coptis</taxon>
    </lineage>
</organism>
<dbReference type="Proteomes" id="UP000631114">
    <property type="component" value="Unassembled WGS sequence"/>
</dbReference>
<keyword evidence="3" id="KW-1185">Reference proteome</keyword>